<evidence type="ECO:0000313" key="4">
    <source>
        <dbReference type="Proteomes" id="UP000321793"/>
    </source>
</evidence>
<dbReference type="Pfam" id="PF03995">
    <property type="entry name" value="Inhibitor_I36"/>
    <property type="match status" value="1"/>
</dbReference>
<dbReference type="Proteomes" id="UP000321793">
    <property type="component" value="Unassembled WGS sequence"/>
</dbReference>
<organism evidence="3 4">
    <name type="scientific">Knoellia locipacati</name>
    <dbReference type="NCBI Taxonomy" id="882824"/>
    <lineage>
        <taxon>Bacteria</taxon>
        <taxon>Bacillati</taxon>
        <taxon>Actinomycetota</taxon>
        <taxon>Actinomycetes</taxon>
        <taxon>Micrococcales</taxon>
        <taxon>Intrasporangiaceae</taxon>
        <taxon>Knoellia</taxon>
    </lineage>
</organism>
<comment type="caution">
    <text evidence="3">The sequence shown here is derived from an EMBL/GenBank/DDBJ whole genome shotgun (WGS) entry which is preliminary data.</text>
</comment>
<gene>
    <name evidence="3" type="ORF">KLO01_00850</name>
</gene>
<evidence type="ECO:0000313" key="3">
    <source>
        <dbReference type="EMBL" id="GEQ12038.1"/>
    </source>
</evidence>
<evidence type="ECO:0000259" key="2">
    <source>
        <dbReference type="Pfam" id="PF18013"/>
    </source>
</evidence>
<evidence type="ECO:0000256" key="1">
    <source>
        <dbReference type="SAM" id="SignalP"/>
    </source>
</evidence>
<protein>
    <recommendedName>
        <fullName evidence="2">Phage tail lysozyme domain-containing protein</fullName>
    </recommendedName>
</protein>
<accession>A0A512SVS6</accession>
<feature type="signal peptide" evidence="1">
    <location>
        <begin position="1"/>
        <end position="35"/>
    </location>
</feature>
<dbReference type="Gene3D" id="1.10.530.10">
    <property type="match status" value="1"/>
</dbReference>
<dbReference type="RefSeq" id="WP_246135978.1">
    <property type="nucleotide sequence ID" value="NZ_BAABDN010000001.1"/>
</dbReference>
<keyword evidence="1" id="KW-0732">Signal</keyword>
<dbReference type="EMBL" id="BKBA01000002">
    <property type="protein sequence ID" value="GEQ12038.1"/>
    <property type="molecule type" value="Genomic_DNA"/>
</dbReference>
<keyword evidence="4" id="KW-1185">Reference proteome</keyword>
<proteinExistence type="predicted"/>
<sequence>MSTRRPVRRTSFLLAPLAALVMILSGIALPSAAQAAGRDGVCNDGEFCYYYNSDQAGSVSDFTGSIGDYGATQPSCYEFKGAGNGKGICVKNNAASVYNRSSKPVTVYYNSDYQGTSQTIPAGGRANLIAALKNNNASHGFSLNNQQAAFNHFVSGGYTKVQAAGIVGNLMQESGSSIDPRASQPGGAGRGIAQWSVGGRWDRYANDNAVWYAAQQGQSVWSLSLQLKFITYELNTFPGYGKSTLRAATTIDAAVRAFESKFEICGDCQHATRVRYAQQVYNAYA</sequence>
<reference evidence="3 4" key="1">
    <citation type="submission" date="2019-07" db="EMBL/GenBank/DDBJ databases">
        <title>Whole genome shotgun sequence of Knoellia locipacati NBRC 109775.</title>
        <authorList>
            <person name="Hosoyama A."/>
            <person name="Uohara A."/>
            <person name="Ohji S."/>
            <person name="Ichikawa N."/>
        </authorList>
    </citation>
    <scope>NUCLEOTIDE SEQUENCE [LARGE SCALE GENOMIC DNA]</scope>
    <source>
        <strain evidence="3 4">NBRC 109775</strain>
    </source>
</reference>
<name>A0A512SVS6_9MICO</name>
<dbReference type="InterPro" id="IPR041219">
    <property type="entry name" value="Phage_lysozyme2"/>
</dbReference>
<feature type="domain" description="Phage tail lysozyme" evidence="2">
    <location>
        <begin position="144"/>
        <end position="284"/>
    </location>
</feature>
<feature type="chain" id="PRO_5022101994" description="Phage tail lysozyme domain-containing protein" evidence="1">
    <location>
        <begin position="36"/>
        <end position="285"/>
    </location>
</feature>
<dbReference type="AlphaFoldDB" id="A0A512SVS6"/>
<dbReference type="Pfam" id="PF18013">
    <property type="entry name" value="Phage_lysozyme2"/>
    <property type="match status" value="1"/>
</dbReference>